<dbReference type="Pfam" id="PF00530">
    <property type="entry name" value="SRCR"/>
    <property type="match status" value="4"/>
</dbReference>
<protein>
    <recommendedName>
        <fullName evidence="11">SRCR domain-containing protein</fullName>
    </recommendedName>
</protein>
<evidence type="ECO:0000256" key="7">
    <source>
        <dbReference type="ARBA" id="ARBA00023157"/>
    </source>
</evidence>
<evidence type="ECO:0000259" key="11">
    <source>
        <dbReference type="PROSITE" id="PS50287"/>
    </source>
</evidence>
<dbReference type="OrthoDB" id="5857313at2759"/>
<evidence type="ECO:0000256" key="10">
    <source>
        <dbReference type="SAM" id="SignalP"/>
    </source>
</evidence>
<evidence type="ECO:0000256" key="6">
    <source>
        <dbReference type="ARBA" id="ARBA00023136"/>
    </source>
</evidence>
<dbReference type="OMA" id="TNVICQQ"/>
<name>A0A914BLC1_PATMI</name>
<evidence type="ECO:0000256" key="1">
    <source>
        <dbReference type="ARBA" id="ARBA00004167"/>
    </source>
</evidence>
<dbReference type="RefSeq" id="XP_038076899.1">
    <property type="nucleotide sequence ID" value="XM_038220971.1"/>
</dbReference>
<dbReference type="PRINTS" id="PR00258">
    <property type="entry name" value="SPERACTRCPTR"/>
</dbReference>
<feature type="disulfide bond" evidence="9">
    <location>
        <begin position="94"/>
        <end position="104"/>
    </location>
</feature>
<keyword evidence="3 10" id="KW-0732">Signal</keyword>
<feature type="domain" description="SRCR" evidence="11">
    <location>
        <begin position="388"/>
        <end position="484"/>
    </location>
</feature>
<feature type="signal peptide" evidence="10">
    <location>
        <begin position="1"/>
        <end position="21"/>
    </location>
</feature>
<feature type="domain" description="SRCR" evidence="11">
    <location>
        <begin position="26"/>
        <end position="126"/>
    </location>
</feature>
<keyword evidence="4" id="KW-0677">Repeat</keyword>
<comment type="caution">
    <text evidence="9">Lacks conserved residue(s) required for the propagation of feature annotation.</text>
</comment>
<evidence type="ECO:0000256" key="3">
    <source>
        <dbReference type="ARBA" id="ARBA00022729"/>
    </source>
</evidence>
<evidence type="ECO:0000256" key="5">
    <source>
        <dbReference type="ARBA" id="ARBA00022989"/>
    </source>
</evidence>
<dbReference type="SMART" id="SM00202">
    <property type="entry name" value="SR"/>
    <property type="match status" value="4"/>
</dbReference>
<dbReference type="AlphaFoldDB" id="A0A914BLC1"/>
<dbReference type="FunFam" id="3.10.250.10:FF:000016">
    <property type="entry name" value="Scavenger receptor cysteine-rich protein type 12"/>
    <property type="match status" value="3"/>
</dbReference>
<feature type="chain" id="PRO_5037318396" description="SRCR domain-containing protein" evidence="10">
    <location>
        <begin position="22"/>
        <end position="509"/>
    </location>
</feature>
<feature type="disulfide bond" evidence="9">
    <location>
        <begin position="228"/>
        <end position="238"/>
    </location>
</feature>
<dbReference type="PROSITE" id="PS00420">
    <property type="entry name" value="SRCR_1"/>
    <property type="match status" value="1"/>
</dbReference>
<dbReference type="FunFam" id="3.10.250.10:FF:000001">
    <property type="entry name" value="Lysyl oxidase 4 isoform X1"/>
    <property type="match status" value="1"/>
</dbReference>
<dbReference type="PANTHER" id="PTHR19331">
    <property type="entry name" value="SCAVENGER RECEPTOR DOMAIN-CONTAINING"/>
    <property type="match status" value="1"/>
</dbReference>
<feature type="disulfide bond" evidence="9">
    <location>
        <begin position="50"/>
        <end position="114"/>
    </location>
</feature>
<evidence type="ECO:0000313" key="12">
    <source>
        <dbReference type="EnsemblMetazoa" id="XP_038076899.1"/>
    </source>
</evidence>
<dbReference type="EnsemblMetazoa" id="XM_038220971.1">
    <property type="protein sequence ID" value="XP_038076899.1"/>
    <property type="gene ID" value="LOC119744819"/>
</dbReference>
<dbReference type="PROSITE" id="PS50287">
    <property type="entry name" value="SRCR_2"/>
    <property type="match status" value="4"/>
</dbReference>
<feature type="disulfide bond" evidence="9">
    <location>
        <begin position="453"/>
        <end position="463"/>
    </location>
</feature>
<dbReference type="InterPro" id="IPR001190">
    <property type="entry name" value="SRCR"/>
</dbReference>
<evidence type="ECO:0000256" key="8">
    <source>
        <dbReference type="ARBA" id="ARBA00023180"/>
    </source>
</evidence>
<dbReference type="SUPFAM" id="SSF56487">
    <property type="entry name" value="SRCR-like"/>
    <property type="match status" value="4"/>
</dbReference>
<evidence type="ECO:0000256" key="9">
    <source>
        <dbReference type="PROSITE-ProRule" id="PRU00196"/>
    </source>
</evidence>
<feature type="disulfide bond" evidence="9">
    <location>
        <begin position="343"/>
        <end position="353"/>
    </location>
</feature>
<dbReference type="GeneID" id="119744819"/>
<organism evidence="12 13">
    <name type="scientific">Patiria miniata</name>
    <name type="common">Bat star</name>
    <name type="synonym">Asterina miniata</name>
    <dbReference type="NCBI Taxonomy" id="46514"/>
    <lineage>
        <taxon>Eukaryota</taxon>
        <taxon>Metazoa</taxon>
        <taxon>Echinodermata</taxon>
        <taxon>Eleutherozoa</taxon>
        <taxon>Asterozoa</taxon>
        <taxon>Asteroidea</taxon>
        <taxon>Valvatacea</taxon>
        <taxon>Valvatida</taxon>
        <taxon>Asterinidae</taxon>
        <taxon>Patiria</taxon>
    </lineage>
</organism>
<dbReference type="Proteomes" id="UP000887568">
    <property type="component" value="Unplaced"/>
</dbReference>
<dbReference type="Gene3D" id="3.10.250.10">
    <property type="entry name" value="SRCR-like domain"/>
    <property type="match status" value="4"/>
</dbReference>
<feature type="domain" description="SRCR" evidence="11">
    <location>
        <begin position="142"/>
        <end position="259"/>
    </location>
</feature>
<proteinExistence type="predicted"/>
<reference evidence="12" key="1">
    <citation type="submission" date="2022-11" db="UniProtKB">
        <authorList>
            <consortium name="EnsemblMetazoa"/>
        </authorList>
    </citation>
    <scope>IDENTIFICATION</scope>
</reference>
<keyword evidence="5" id="KW-1133">Transmembrane helix</keyword>
<evidence type="ECO:0000256" key="4">
    <source>
        <dbReference type="ARBA" id="ARBA00022737"/>
    </source>
</evidence>
<feature type="domain" description="SRCR" evidence="11">
    <location>
        <begin position="269"/>
        <end position="378"/>
    </location>
</feature>
<sequence>MQIALKCTTIIFFVLLAAAIAQDHDVRLSNVGGKQGRVEVLNNGQWGAVCSDGWGFFDALVVCKQLGFPWLAKYGWEHDAGNGTGPVWLSNVRCKGSETRLDECANDGWMEHQCADASHAAAVKCLDQDEFIDPRAKENFYVYLGGGSARSAGGEGRVLLKLYTVSYDNHRFMVCDQGWDIADADVICRQAGYHSAHRATTGSYFERHDTTTRHNRNEESYLATDFACTGNESHILQCPAKAWFRDECPTGQQAGAVCNLIKEPDDFKVRLVNGANQNEGRLEVHLNGTWGSVCQEKDNYEFAYQGSNVICQELGLGYGLDTPSDGRFGRGSGPVMMGGYISCTGGESSLAQCYTRHNEPNQDCLSESDTYEVNVICSGPIPESRYPVRLLSYSAKETGIVLIYRDGRWGAVCSEGWTETNSQVVCRELGFGPPLSTVTYMGSGPMFLSGVSCKGDEETLDQCDRGEWYQHDCTNSMNVLLTCTADGASSVLSSALLLLASWFVLTCLI</sequence>
<evidence type="ECO:0000313" key="13">
    <source>
        <dbReference type="Proteomes" id="UP000887568"/>
    </source>
</evidence>
<keyword evidence="6" id="KW-0472">Membrane</keyword>
<keyword evidence="7 9" id="KW-1015">Disulfide bond</keyword>
<keyword evidence="8" id="KW-0325">Glycoprotein</keyword>
<keyword evidence="13" id="KW-1185">Reference proteome</keyword>
<evidence type="ECO:0000256" key="2">
    <source>
        <dbReference type="ARBA" id="ARBA00022692"/>
    </source>
</evidence>
<accession>A0A914BLC1</accession>
<comment type="subcellular location">
    <subcellularLocation>
        <location evidence="1">Membrane</location>
        <topology evidence="1">Single-pass membrane protein</topology>
    </subcellularLocation>
</comment>
<keyword evidence="2" id="KW-0812">Transmembrane</keyword>
<dbReference type="PANTHER" id="PTHR19331:SF465">
    <property type="entry name" value="EGG PEPTIDE SPERACT RECEPTOR"/>
    <property type="match status" value="1"/>
</dbReference>
<dbReference type="GO" id="GO:0016020">
    <property type="term" value="C:membrane"/>
    <property type="evidence" value="ECO:0007669"/>
    <property type="project" value="UniProtKB-SubCell"/>
</dbReference>
<dbReference type="InterPro" id="IPR036772">
    <property type="entry name" value="SRCR-like_dom_sf"/>
</dbReference>